<gene>
    <name evidence="2" type="ORF">H6B30_01765</name>
</gene>
<evidence type="ECO:0000256" key="1">
    <source>
        <dbReference type="SAM" id="MobiDB-lite"/>
    </source>
</evidence>
<comment type="caution">
    <text evidence="2">The sequence shown here is derived from an EMBL/GenBank/DDBJ whole genome shotgun (WGS) entry which is preliminary data.</text>
</comment>
<dbReference type="Proteomes" id="UP000764045">
    <property type="component" value="Unassembled WGS sequence"/>
</dbReference>
<dbReference type="AlphaFoldDB" id="A0A939B3C7"/>
<proteinExistence type="predicted"/>
<dbReference type="EMBL" id="JACJJL010000002">
    <property type="protein sequence ID" value="MBM6660491.1"/>
    <property type="molecule type" value="Genomic_DNA"/>
</dbReference>
<evidence type="ECO:0000313" key="2">
    <source>
        <dbReference type="EMBL" id="MBM6660491.1"/>
    </source>
</evidence>
<reference evidence="2 3" key="1">
    <citation type="journal article" date="2021" name="Sci. Rep.">
        <title>The distribution of antibiotic resistance genes in chicken gut microbiota commensals.</title>
        <authorList>
            <person name="Juricova H."/>
            <person name="Matiasovicova J."/>
            <person name="Kubasova T."/>
            <person name="Cejkova D."/>
            <person name="Rychlik I."/>
        </authorList>
    </citation>
    <scope>NUCLEOTIDE SEQUENCE [LARGE SCALE GENOMIC DNA]</scope>
    <source>
        <strain evidence="2 3">An819</strain>
    </source>
</reference>
<sequence length="373" mass="41518">MECGHTAGALGNYLRRYWRELVLHRHGITVEDKDLLSFKIIEAGGMSASARIKYGSAVEACRSLDYIELNMSQVARKFSLDATALANFMRVHFPDVLSWREQLRRSFGFCNGVHRGVRPESLDQYAEAVRLYRTTDMTQAEIASKCRVSLGGLNQHLRFYCNDVLCRKRQSRKIAKENDKKRFGENAGNGRKHAPAPSTVHKYAGALALYLDTDMTINEVVARTGVSAGGFRFYLRRWHGGGRSTVATSCSLRAAAKYAAAIDSLRCRPRPVAQVAADFGLNPDVFRCYLRAHEPELASRHGRMRTAKGRLVSSASREKYAEALRLYSTTAESLRSIASRLGLVYNSVGGYIRRNHPEAVALHASRVAANANA</sequence>
<accession>A0A939B3C7</accession>
<organism evidence="2 3">
    <name type="scientific">Marseilla massiliensis</name>
    <dbReference type="NCBI Taxonomy" id="1841864"/>
    <lineage>
        <taxon>Bacteria</taxon>
        <taxon>Pseudomonadati</taxon>
        <taxon>Bacteroidota</taxon>
        <taxon>Bacteroidia</taxon>
        <taxon>Bacteroidales</taxon>
        <taxon>Prevotellaceae</taxon>
        <taxon>Marseilla</taxon>
    </lineage>
</organism>
<keyword evidence="3" id="KW-1185">Reference proteome</keyword>
<name>A0A939B3C7_9BACT</name>
<feature type="region of interest" description="Disordered" evidence="1">
    <location>
        <begin position="177"/>
        <end position="197"/>
    </location>
</feature>
<protein>
    <submittedName>
        <fullName evidence="2">Uncharacterized protein</fullName>
    </submittedName>
</protein>
<evidence type="ECO:0000313" key="3">
    <source>
        <dbReference type="Proteomes" id="UP000764045"/>
    </source>
</evidence>